<dbReference type="SUPFAM" id="SSF88946">
    <property type="entry name" value="Sigma2 domain of RNA polymerase sigma factors"/>
    <property type="match status" value="1"/>
</dbReference>
<dbReference type="KEGG" id="ppel:H6H00_29350"/>
<organism evidence="3 4">
    <name type="scientific">Pseudonocardia petroleophila</name>
    <dbReference type="NCBI Taxonomy" id="37331"/>
    <lineage>
        <taxon>Bacteria</taxon>
        <taxon>Bacillati</taxon>
        <taxon>Actinomycetota</taxon>
        <taxon>Actinomycetes</taxon>
        <taxon>Pseudonocardiales</taxon>
        <taxon>Pseudonocardiaceae</taxon>
        <taxon>Pseudonocardia</taxon>
    </lineage>
</organism>
<feature type="domain" description="STAS" evidence="2">
    <location>
        <begin position="42"/>
        <end position="119"/>
    </location>
</feature>
<dbReference type="CDD" id="cd07043">
    <property type="entry name" value="STAS_anti-anti-sigma_factors"/>
    <property type="match status" value="1"/>
</dbReference>
<dbReference type="GO" id="GO:0006352">
    <property type="term" value="P:DNA-templated transcription initiation"/>
    <property type="evidence" value="ECO:0007669"/>
    <property type="project" value="InterPro"/>
</dbReference>
<reference evidence="3 4" key="1">
    <citation type="submission" date="2020-08" db="EMBL/GenBank/DDBJ databases">
        <authorList>
            <person name="Mo P."/>
        </authorList>
    </citation>
    <scope>NUCLEOTIDE SEQUENCE [LARGE SCALE GENOMIC DNA]</scope>
    <source>
        <strain evidence="3 4">CGMCC 4.1532</strain>
    </source>
</reference>
<dbReference type="InterPro" id="IPR013325">
    <property type="entry name" value="RNA_pol_sigma_r2"/>
</dbReference>
<dbReference type="InterPro" id="IPR002645">
    <property type="entry name" value="STAS_dom"/>
</dbReference>
<proteinExistence type="predicted"/>
<dbReference type="Pfam" id="PF01740">
    <property type="entry name" value="STAS"/>
    <property type="match status" value="1"/>
</dbReference>
<keyword evidence="4" id="KW-1185">Reference proteome</keyword>
<dbReference type="SUPFAM" id="SSF52091">
    <property type="entry name" value="SpoIIaa-like"/>
    <property type="match status" value="1"/>
</dbReference>
<dbReference type="Gene3D" id="1.10.1740.10">
    <property type="match status" value="1"/>
</dbReference>
<dbReference type="InterPro" id="IPR036513">
    <property type="entry name" value="STAS_dom_sf"/>
</dbReference>
<dbReference type="Proteomes" id="UP000515728">
    <property type="component" value="Chromosome"/>
</dbReference>
<dbReference type="GO" id="GO:0003700">
    <property type="term" value="F:DNA-binding transcription factor activity"/>
    <property type="evidence" value="ECO:0007669"/>
    <property type="project" value="InterPro"/>
</dbReference>
<dbReference type="EMBL" id="CP060131">
    <property type="protein sequence ID" value="QNG52108.1"/>
    <property type="molecule type" value="Genomic_DNA"/>
</dbReference>
<name>A0A7G7MH47_9PSEU</name>
<protein>
    <submittedName>
        <fullName evidence="3">STAS domain-containing protein</fullName>
    </submittedName>
</protein>
<sequence length="239" mass="25542">MSVQHDGIGAAARSAPTAIGTRGEPYSGCRCALTALPSPVGNIVVLRIAGELDLSTVDLVQTTLSSALSARPDTLVVDISEVTFAGARGSGVLFEAAAVAVDRGTRYVISGASAQARRTWPLLWPADRIPEQFPSARMAVLAAMTRRTDRRDRLRPPATSPLRLVPDPRPAPDTDRQLTERARAGDTEAYRALVQRHRTRMYSSVLHALGASDDPDDVADDIASRLHTALEAFGRATPP</sequence>
<dbReference type="AlphaFoldDB" id="A0A7G7MH47"/>
<evidence type="ECO:0000313" key="4">
    <source>
        <dbReference type="Proteomes" id="UP000515728"/>
    </source>
</evidence>
<dbReference type="PROSITE" id="PS50801">
    <property type="entry name" value="STAS"/>
    <property type="match status" value="1"/>
</dbReference>
<evidence type="ECO:0000313" key="3">
    <source>
        <dbReference type="EMBL" id="QNG52108.1"/>
    </source>
</evidence>
<evidence type="ECO:0000256" key="1">
    <source>
        <dbReference type="SAM" id="MobiDB-lite"/>
    </source>
</evidence>
<accession>A0A7G7MH47</accession>
<evidence type="ECO:0000259" key="2">
    <source>
        <dbReference type="PROSITE" id="PS50801"/>
    </source>
</evidence>
<dbReference type="Gene3D" id="3.30.750.24">
    <property type="entry name" value="STAS domain"/>
    <property type="match status" value="1"/>
</dbReference>
<gene>
    <name evidence="3" type="ORF">H6H00_29350</name>
</gene>
<dbReference type="RefSeq" id="WP_185718858.1">
    <property type="nucleotide sequence ID" value="NZ_BAAAWI010000001.1"/>
</dbReference>
<feature type="region of interest" description="Disordered" evidence="1">
    <location>
        <begin position="147"/>
        <end position="177"/>
    </location>
</feature>